<keyword evidence="5" id="KW-1185">Reference proteome</keyword>
<dbReference type="SUPFAM" id="SSF55729">
    <property type="entry name" value="Acyl-CoA N-acyltransferases (Nat)"/>
    <property type="match status" value="1"/>
</dbReference>
<comment type="caution">
    <text evidence="4">The sequence shown here is derived from an EMBL/GenBank/DDBJ whole genome shotgun (WGS) entry which is preliminary data.</text>
</comment>
<keyword evidence="1 4" id="KW-0808">Transferase</keyword>
<dbReference type="Proteomes" id="UP000276128">
    <property type="component" value="Unassembled WGS sequence"/>
</dbReference>
<dbReference type="OrthoDB" id="9789605at2"/>
<reference evidence="4 5" key="1">
    <citation type="submission" date="2018-12" db="EMBL/GenBank/DDBJ databases">
        <title>Bacillus ochoae sp. nov., Paenibacillus whitsoniae sp. nov., Paenibacillus spiritus sp. nov. Isolated from the Mars Exploration Rover during spacecraft assembly.</title>
        <authorList>
            <person name="Seuylemezian A."/>
            <person name="Vaishampayan P."/>
        </authorList>
    </citation>
    <scope>NUCLEOTIDE SEQUENCE [LARGE SCALE GENOMIC DNA]</scope>
    <source>
        <strain evidence="4 5">MER 54</strain>
    </source>
</reference>
<evidence type="ECO:0000256" key="2">
    <source>
        <dbReference type="ARBA" id="ARBA00023315"/>
    </source>
</evidence>
<proteinExistence type="predicted"/>
<evidence type="ECO:0000313" key="4">
    <source>
        <dbReference type="EMBL" id="RTE10228.1"/>
    </source>
</evidence>
<dbReference type="InterPro" id="IPR016181">
    <property type="entry name" value="Acyl_CoA_acyltransferase"/>
</dbReference>
<evidence type="ECO:0000259" key="3">
    <source>
        <dbReference type="PROSITE" id="PS51186"/>
    </source>
</evidence>
<organism evidence="4 5">
    <name type="scientific">Paenibacillus whitsoniae</name>
    <dbReference type="NCBI Taxonomy" id="2496558"/>
    <lineage>
        <taxon>Bacteria</taxon>
        <taxon>Bacillati</taxon>
        <taxon>Bacillota</taxon>
        <taxon>Bacilli</taxon>
        <taxon>Bacillales</taxon>
        <taxon>Paenibacillaceae</taxon>
        <taxon>Paenibacillus</taxon>
    </lineage>
</organism>
<accession>A0A3S0AQR0</accession>
<dbReference type="GO" id="GO:0016747">
    <property type="term" value="F:acyltransferase activity, transferring groups other than amino-acyl groups"/>
    <property type="evidence" value="ECO:0007669"/>
    <property type="project" value="InterPro"/>
</dbReference>
<dbReference type="NCBIfam" id="NF007807">
    <property type="entry name" value="PRK10514.1"/>
    <property type="match status" value="1"/>
</dbReference>
<dbReference type="PANTHER" id="PTHR43800">
    <property type="entry name" value="PEPTIDYL-LYSINE N-ACETYLTRANSFERASE YJAB"/>
    <property type="match status" value="1"/>
</dbReference>
<keyword evidence="2" id="KW-0012">Acyltransferase</keyword>
<dbReference type="PROSITE" id="PS51186">
    <property type="entry name" value="GNAT"/>
    <property type="match status" value="1"/>
</dbReference>
<evidence type="ECO:0000313" key="5">
    <source>
        <dbReference type="Proteomes" id="UP000276128"/>
    </source>
</evidence>
<name>A0A3S0AQR0_9BACL</name>
<evidence type="ECO:0000256" key="1">
    <source>
        <dbReference type="ARBA" id="ARBA00022679"/>
    </source>
</evidence>
<dbReference type="RefSeq" id="WP_126140810.1">
    <property type="nucleotide sequence ID" value="NZ_RXHU01000022.1"/>
</dbReference>
<dbReference type="PANTHER" id="PTHR43800:SF1">
    <property type="entry name" value="PEPTIDYL-LYSINE N-ACETYLTRANSFERASE YJAB"/>
    <property type="match status" value="1"/>
</dbReference>
<sequence>MLKSIVQYQTHYHDKLVNIWYRAVVRTHTFLTSAEIEFYHQIVRNGALEEVEIWIELNEDLEPIGFIGMDGSKIEMLFVDPDYHGCGTGRRLIKHVEALKGANLRVDVNEQNDSAYGFYQRLGFVRIGRSELDSSGNPFPLLHLAYIRP</sequence>
<dbReference type="InterPro" id="IPR000182">
    <property type="entry name" value="GNAT_dom"/>
</dbReference>
<gene>
    <name evidence="4" type="ORF">EJQ19_08680</name>
</gene>
<dbReference type="AlphaFoldDB" id="A0A3S0AQR0"/>
<protein>
    <submittedName>
        <fullName evidence="4">Acetyltransferase</fullName>
    </submittedName>
</protein>
<dbReference type="Gene3D" id="3.40.630.30">
    <property type="match status" value="1"/>
</dbReference>
<dbReference type="Pfam" id="PF13673">
    <property type="entry name" value="Acetyltransf_10"/>
    <property type="match status" value="1"/>
</dbReference>
<dbReference type="EMBL" id="RXHU01000022">
    <property type="protein sequence ID" value="RTE10228.1"/>
    <property type="molecule type" value="Genomic_DNA"/>
</dbReference>
<dbReference type="CDD" id="cd04301">
    <property type="entry name" value="NAT_SF"/>
    <property type="match status" value="1"/>
</dbReference>
<feature type="domain" description="N-acetyltransferase" evidence="3">
    <location>
        <begin position="3"/>
        <end position="149"/>
    </location>
</feature>